<dbReference type="AlphaFoldDB" id="A0A3N5AXV2"/>
<dbReference type="InterPro" id="IPR051453">
    <property type="entry name" value="MBL_Glyoxalase_II"/>
</dbReference>
<evidence type="ECO:0000256" key="2">
    <source>
        <dbReference type="ARBA" id="ARBA00022723"/>
    </source>
</evidence>
<protein>
    <submittedName>
        <fullName evidence="6">Glyoxylase-like metal-dependent hydrolase (Beta-lactamase superfamily II)</fullName>
    </submittedName>
</protein>
<dbReference type="SUPFAM" id="SSF56281">
    <property type="entry name" value="Metallo-hydrolase/oxidoreductase"/>
    <property type="match status" value="1"/>
</dbReference>
<dbReference type="GO" id="GO:0008270">
    <property type="term" value="F:zinc ion binding"/>
    <property type="evidence" value="ECO:0007669"/>
    <property type="project" value="InterPro"/>
</dbReference>
<evidence type="ECO:0000259" key="5">
    <source>
        <dbReference type="SMART" id="SM00849"/>
    </source>
</evidence>
<proteinExistence type="predicted"/>
<sequence>MKKIIVKTLVVGELQANAYIVACPEQRVAAVIDPGAAAEQILQAVLGDGLRLTQILLTHGHADHIGGVAALRRATGATVAVHAADAPLLEDATLNLSLYLGRGFTAGPPDRRLADGETIAIGALALKVLHTPGHTPGGVCYLGPGMVFTGDTLFAGSVGRTDFPGGSLKQLLRSIKERLLTLPDETVVYPGHGLATTIGEERLHNPFLSADF</sequence>
<gene>
    <name evidence="6" type="ORF">EDD75_0679</name>
</gene>
<evidence type="ECO:0000313" key="6">
    <source>
        <dbReference type="EMBL" id="RPF49854.1"/>
    </source>
</evidence>
<name>A0A3N5AXV2_9THEO</name>
<accession>A0A3N5AXV2</accession>
<dbReference type="InterPro" id="IPR036866">
    <property type="entry name" value="RibonucZ/Hydroxyglut_hydro"/>
</dbReference>
<organism evidence="6 7">
    <name type="scientific">Thermodesulfitimonas autotrophica</name>
    <dbReference type="NCBI Taxonomy" id="1894989"/>
    <lineage>
        <taxon>Bacteria</taxon>
        <taxon>Bacillati</taxon>
        <taxon>Bacillota</taxon>
        <taxon>Clostridia</taxon>
        <taxon>Thermoanaerobacterales</taxon>
        <taxon>Thermoanaerobacteraceae</taxon>
        <taxon>Thermodesulfitimonas</taxon>
    </lineage>
</organism>
<dbReference type="CDD" id="cd06262">
    <property type="entry name" value="metallo-hydrolase-like_MBL-fold"/>
    <property type="match status" value="1"/>
</dbReference>
<dbReference type="RefSeq" id="WP_245963037.1">
    <property type="nucleotide sequence ID" value="NZ_RKRE01000001.1"/>
</dbReference>
<keyword evidence="2" id="KW-0479">Metal-binding</keyword>
<dbReference type="InterPro" id="IPR001018">
    <property type="entry name" value="Beta-lactamase_class-B_CS"/>
</dbReference>
<keyword evidence="4" id="KW-0862">Zinc</keyword>
<keyword evidence="7" id="KW-1185">Reference proteome</keyword>
<dbReference type="SMART" id="SM00849">
    <property type="entry name" value="Lactamase_B"/>
    <property type="match status" value="1"/>
</dbReference>
<reference evidence="6 7" key="1">
    <citation type="submission" date="2018-11" db="EMBL/GenBank/DDBJ databases">
        <title>Genomic Encyclopedia of Type Strains, Phase IV (KMG-IV): sequencing the most valuable type-strain genomes for metagenomic binning, comparative biology and taxonomic classification.</title>
        <authorList>
            <person name="Goeker M."/>
        </authorList>
    </citation>
    <scope>NUCLEOTIDE SEQUENCE [LARGE SCALE GENOMIC DNA]</scope>
    <source>
        <strain evidence="6 7">DSM 102936</strain>
    </source>
</reference>
<dbReference type="PROSITE" id="PS00743">
    <property type="entry name" value="BETA_LACTAMASE_B_1"/>
    <property type="match status" value="1"/>
</dbReference>
<dbReference type="PANTHER" id="PTHR46233:SF3">
    <property type="entry name" value="HYDROXYACYLGLUTATHIONE HYDROLASE GLOC"/>
    <property type="match status" value="1"/>
</dbReference>
<keyword evidence="3 6" id="KW-0378">Hydrolase</keyword>
<dbReference type="GO" id="GO:0008800">
    <property type="term" value="F:beta-lactamase activity"/>
    <property type="evidence" value="ECO:0007669"/>
    <property type="project" value="InterPro"/>
</dbReference>
<dbReference type="EMBL" id="RKRE01000001">
    <property type="protein sequence ID" value="RPF49854.1"/>
    <property type="molecule type" value="Genomic_DNA"/>
</dbReference>
<dbReference type="Pfam" id="PF00753">
    <property type="entry name" value="Lactamase_B"/>
    <property type="match status" value="1"/>
</dbReference>
<dbReference type="Proteomes" id="UP000282654">
    <property type="component" value="Unassembled WGS sequence"/>
</dbReference>
<comment type="caution">
    <text evidence="6">The sequence shown here is derived from an EMBL/GenBank/DDBJ whole genome shotgun (WGS) entry which is preliminary data.</text>
</comment>
<evidence type="ECO:0000256" key="1">
    <source>
        <dbReference type="ARBA" id="ARBA00001947"/>
    </source>
</evidence>
<feature type="domain" description="Metallo-beta-lactamase" evidence="5">
    <location>
        <begin position="15"/>
        <end position="192"/>
    </location>
</feature>
<comment type="cofactor">
    <cofactor evidence="1">
        <name>Zn(2+)</name>
        <dbReference type="ChEBI" id="CHEBI:29105"/>
    </cofactor>
</comment>
<evidence type="ECO:0000256" key="4">
    <source>
        <dbReference type="ARBA" id="ARBA00022833"/>
    </source>
</evidence>
<evidence type="ECO:0000256" key="3">
    <source>
        <dbReference type="ARBA" id="ARBA00022801"/>
    </source>
</evidence>
<dbReference type="Gene3D" id="3.60.15.10">
    <property type="entry name" value="Ribonuclease Z/Hydroxyacylglutathione hydrolase-like"/>
    <property type="match status" value="1"/>
</dbReference>
<evidence type="ECO:0000313" key="7">
    <source>
        <dbReference type="Proteomes" id="UP000282654"/>
    </source>
</evidence>
<dbReference type="PANTHER" id="PTHR46233">
    <property type="entry name" value="HYDROXYACYLGLUTATHIONE HYDROLASE GLOC"/>
    <property type="match status" value="1"/>
</dbReference>
<dbReference type="GO" id="GO:0017001">
    <property type="term" value="P:antibiotic catabolic process"/>
    <property type="evidence" value="ECO:0007669"/>
    <property type="project" value="InterPro"/>
</dbReference>
<dbReference type="InterPro" id="IPR001279">
    <property type="entry name" value="Metallo-B-lactamas"/>
</dbReference>